<dbReference type="InterPro" id="IPR000727">
    <property type="entry name" value="T_SNARE_dom"/>
</dbReference>
<evidence type="ECO:0000256" key="4">
    <source>
        <dbReference type="ARBA" id="ARBA00022927"/>
    </source>
</evidence>
<sequence>MSGQDPFYSVKDEVQNSMKTALALYESWQRLLDAGSRADAEEMQWTDNELKNTLSSIEWDLQDLEETILIVERNPDRFQLSQAEISSRKDFVDETRAKLKRLQDHQLDARAQVQSSQRAALMSVGGSAGGARGGSGSSKYARLDDAIAADNNRFVGDQMAQRQEVMAQQDLELGTVSDAVSRLKHMGEAIGDELDAQADILLEFDADVDRVGSRLATTTAKLNKLLASIKDKKSMCTIVFLILTLTVLLVLIVTSK</sequence>
<dbReference type="GeneID" id="25560741"/>
<gene>
    <name evidence="12" type="ORF">AMSG_00967</name>
</gene>
<feature type="domain" description="T-SNARE coiled-coil homology" evidence="11">
    <location>
        <begin position="163"/>
        <end position="225"/>
    </location>
</feature>
<accession>A0A0L0DJA0</accession>
<dbReference type="GO" id="GO:0016020">
    <property type="term" value="C:membrane"/>
    <property type="evidence" value="ECO:0007669"/>
    <property type="project" value="InterPro"/>
</dbReference>
<dbReference type="GO" id="GO:0015031">
    <property type="term" value="P:protein transport"/>
    <property type="evidence" value="ECO:0007669"/>
    <property type="project" value="UniProtKB-KW"/>
</dbReference>
<dbReference type="eggNOG" id="KOG3202">
    <property type="taxonomic scope" value="Eukaryota"/>
</dbReference>
<evidence type="ECO:0000259" key="11">
    <source>
        <dbReference type="PROSITE" id="PS50192"/>
    </source>
</evidence>
<dbReference type="OMA" id="EHDPYRF"/>
<evidence type="ECO:0000313" key="12">
    <source>
        <dbReference type="EMBL" id="KNC52141.1"/>
    </source>
</evidence>
<evidence type="ECO:0000256" key="8">
    <source>
        <dbReference type="ARBA" id="ARBA00037801"/>
    </source>
</evidence>
<dbReference type="EMBL" id="GL349436">
    <property type="protein sequence ID" value="KNC52141.1"/>
    <property type="molecule type" value="Genomic_DNA"/>
</dbReference>
<dbReference type="InterPro" id="IPR010989">
    <property type="entry name" value="SNARE"/>
</dbReference>
<proteinExistence type="inferred from homology"/>
<evidence type="ECO:0000256" key="3">
    <source>
        <dbReference type="ARBA" id="ARBA00022692"/>
    </source>
</evidence>
<keyword evidence="3 10" id="KW-0812">Transmembrane</keyword>
<evidence type="ECO:0000256" key="10">
    <source>
        <dbReference type="SAM" id="Phobius"/>
    </source>
</evidence>
<organism evidence="12 13">
    <name type="scientific">Thecamonas trahens ATCC 50062</name>
    <dbReference type="NCBI Taxonomy" id="461836"/>
    <lineage>
        <taxon>Eukaryota</taxon>
        <taxon>Apusozoa</taxon>
        <taxon>Apusomonadida</taxon>
        <taxon>Apusomonadidae</taxon>
        <taxon>Thecamonas</taxon>
    </lineage>
</organism>
<keyword evidence="6" id="KW-0333">Golgi apparatus</keyword>
<dbReference type="GO" id="GO:0005794">
    <property type="term" value="C:Golgi apparatus"/>
    <property type="evidence" value="ECO:0007669"/>
    <property type="project" value="UniProtKB-SubCell"/>
</dbReference>
<dbReference type="PANTHER" id="PTHR12791">
    <property type="entry name" value="GOLGI SNARE BET1-RELATED"/>
    <property type="match status" value="1"/>
</dbReference>
<dbReference type="GO" id="GO:0048193">
    <property type="term" value="P:Golgi vesicle transport"/>
    <property type="evidence" value="ECO:0007669"/>
    <property type="project" value="InterPro"/>
</dbReference>
<comment type="similarity">
    <text evidence="1">Belongs to the syntaxin family.</text>
</comment>
<dbReference type="OrthoDB" id="546861at2759"/>
<dbReference type="InterPro" id="IPR015260">
    <property type="entry name" value="Syntaxin-6/10/61_N"/>
</dbReference>
<evidence type="ECO:0000256" key="9">
    <source>
        <dbReference type="SAM" id="Coils"/>
    </source>
</evidence>
<evidence type="ECO:0000256" key="1">
    <source>
        <dbReference type="ARBA" id="ARBA00009063"/>
    </source>
</evidence>
<protein>
    <submittedName>
        <fullName evidence="12">Stx6 protein</fullName>
    </submittedName>
</protein>
<evidence type="ECO:0000256" key="5">
    <source>
        <dbReference type="ARBA" id="ARBA00022989"/>
    </source>
</evidence>
<evidence type="ECO:0000313" key="13">
    <source>
        <dbReference type="Proteomes" id="UP000054408"/>
    </source>
</evidence>
<evidence type="ECO:0000256" key="7">
    <source>
        <dbReference type="ARBA" id="ARBA00023136"/>
    </source>
</evidence>
<comment type="subcellular location">
    <subcellularLocation>
        <location evidence="8">Golgi apparatus</location>
        <location evidence="8">trans-Golgi network membrane</location>
        <topology evidence="8">Single-pass type IV membrane protein</topology>
    </subcellularLocation>
</comment>
<feature type="coiled-coil region" evidence="9">
    <location>
        <begin position="47"/>
        <end position="112"/>
    </location>
</feature>
<keyword evidence="7 10" id="KW-0472">Membrane</keyword>
<dbReference type="SUPFAM" id="SSF58038">
    <property type="entry name" value="SNARE fusion complex"/>
    <property type="match status" value="1"/>
</dbReference>
<dbReference type="Proteomes" id="UP000054408">
    <property type="component" value="Unassembled WGS sequence"/>
</dbReference>
<dbReference type="Gene3D" id="1.20.58.90">
    <property type="match status" value="1"/>
</dbReference>
<dbReference type="Gene3D" id="1.20.5.110">
    <property type="match status" value="1"/>
</dbReference>
<dbReference type="FunFam" id="1.20.58.90:FF:000004">
    <property type="entry name" value="Syntaxin 10"/>
    <property type="match status" value="1"/>
</dbReference>
<dbReference type="RefSeq" id="XP_013762144.1">
    <property type="nucleotide sequence ID" value="XM_013906690.1"/>
</dbReference>
<keyword evidence="4" id="KW-0653">Protein transport</keyword>
<evidence type="ECO:0000256" key="6">
    <source>
        <dbReference type="ARBA" id="ARBA00023034"/>
    </source>
</evidence>
<dbReference type="SMART" id="SM00397">
    <property type="entry name" value="t_SNARE"/>
    <property type="match status" value="1"/>
</dbReference>
<keyword evidence="13" id="KW-1185">Reference proteome</keyword>
<dbReference type="AlphaFoldDB" id="A0A0L0DJA0"/>
<name>A0A0L0DJA0_THETB</name>
<dbReference type="CDD" id="cd21443">
    <property type="entry name" value="SNARE_NTD_STX6_STX10"/>
    <property type="match status" value="1"/>
</dbReference>
<keyword evidence="5 10" id="KW-1133">Transmembrane helix</keyword>
<dbReference type="SUPFAM" id="SSF47661">
    <property type="entry name" value="t-snare proteins"/>
    <property type="match status" value="1"/>
</dbReference>
<keyword evidence="2" id="KW-0813">Transport</keyword>
<reference evidence="12 13" key="1">
    <citation type="submission" date="2010-05" db="EMBL/GenBank/DDBJ databases">
        <title>The Genome Sequence of Thecamonas trahens ATCC 50062.</title>
        <authorList>
            <consortium name="The Broad Institute Genome Sequencing Platform"/>
            <person name="Russ C."/>
            <person name="Cuomo C."/>
            <person name="Shea T."/>
            <person name="Young S.K."/>
            <person name="Zeng Q."/>
            <person name="Koehrsen M."/>
            <person name="Haas B."/>
            <person name="Borodovsky M."/>
            <person name="Guigo R."/>
            <person name="Alvarado L."/>
            <person name="Berlin A."/>
            <person name="Bochicchio J."/>
            <person name="Borenstein D."/>
            <person name="Chapman S."/>
            <person name="Chen Z."/>
            <person name="Freedman E."/>
            <person name="Gellesch M."/>
            <person name="Goldberg J."/>
            <person name="Griggs A."/>
            <person name="Gujja S."/>
            <person name="Heilman E."/>
            <person name="Heiman D."/>
            <person name="Hepburn T."/>
            <person name="Howarth C."/>
            <person name="Jen D."/>
            <person name="Larson L."/>
            <person name="Mehta T."/>
            <person name="Park D."/>
            <person name="Pearson M."/>
            <person name="Roberts A."/>
            <person name="Saif S."/>
            <person name="Shenoy N."/>
            <person name="Sisk P."/>
            <person name="Stolte C."/>
            <person name="Sykes S."/>
            <person name="Thomson T."/>
            <person name="Walk T."/>
            <person name="White J."/>
            <person name="Yandava C."/>
            <person name="Burger G."/>
            <person name="Gray M.W."/>
            <person name="Holland P.W.H."/>
            <person name="King N."/>
            <person name="Lang F.B.F."/>
            <person name="Roger A.J."/>
            <person name="Ruiz-Trillo I."/>
            <person name="Lander E."/>
            <person name="Nusbaum C."/>
        </authorList>
    </citation>
    <scope>NUCLEOTIDE SEQUENCE [LARGE SCALE GENOMIC DNA]</scope>
    <source>
        <strain evidence="12 13">ATCC 50062</strain>
    </source>
</reference>
<dbReference type="Pfam" id="PF09177">
    <property type="entry name" value="STX6_10_61_N"/>
    <property type="match status" value="1"/>
</dbReference>
<feature type="transmembrane region" description="Helical" evidence="10">
    <location>
        <begin position="234"/>
        <end position="253"/>
    </location>
</feature>
<evidence type="ECO:0000256" key="2">
    <source>
        <dbReference type="ARBA" id="ARBA00022448"/>
    </source>
</evidence>
<keyword evidence="9" id="KW-0175">Coiled coil</keyword>
<dbReference type="STRING" id="461836.A0A0L0DJA0"/>
<dbReference type="PROSITE" id="PS50192">
    <property type="entry name" value="T_SNARE"/>
    <property type="match status" value="1"/>
</dbReference>